<dbReference type="KEGG" id="xal:XALC_1554"/>
<dbReference type="SUPFAM" id="SSF46894">
    <property type="entry name" value="C-terminal effector domain of the bipartite response regulators"/>
    <property type="match status" value="1"/>
</dbReference>
<dbReference type="Gene3D" id="1.10.10.10">
    <property type="entry name" value="Winged helix-like DNA-binding domain superfamily/Winged helix DNA-binding domain"/>
    <property type="match status" value="1"/>
</dbReference>
<dbReference type="InterPro" id="IPR016032">
    <property type="entry name" value="Sig_transdc_resp-reg_C-effctor"/>
</dbReference>
<keyword evidence="1 6" id="KW-0597">Phosphoprotein</keyword>
<dbReference type="SMART" id="SM00862">
    <property type="entry name" value="Trans_reg_C"/>
    <property type="match status" value="1"/>
</dbReference>
<evidence type="ECO:0000256" key="5">
    <source>
        <dbReference type="ARBA" id="ARBA00023163"/>
    </source>
</evidence>
<dbReference type="Pfam" id="PF00486">
    <property type="entry name" value="Trans_reg_C"/>
    <property type="match status" value="1"/>
</dbReference>
<dbReference type="SMART" id="SM00448">
    <property type="entry name" value="REC"/>
    <property type="match status" value="1"/>
</dbReference>
<dbReference type="FunFam" id="3.40.50.2300:FF:000001">
    <property type="entry name" value="DNA-binding response regulator PhoB"/>
    <property type="match status" value="1"/>
</dbReference>
<keyword evidence="5" id="KW-0804">Transcription</keyword>
<dbReference type="RefSeq" id="WP_012916060.1">
    <property type="nucleotide sequence ID" value="NC_013722.1"/>
</dbReference>
<dbReference type="PANTHER" id="PTHR48111">
    <property type="entry name" value="REGULATOR OF RPOS"/>
    <property type="match status" value="1"/>
</dbReference>
<dbReference type="CDD" id="cd17574">
    <property type="entry name" value="REC_OmpR"/>
    <property type="match status" value="1"/>
</dbReference>
<dbReference type="Pfam" id="PF00072">
    <property type="entry name" value="Response_reg"/>
    <property type="match status" value="1"/>
</dbReference>
<protein>
    <submittedName>
        <fullName evidence="10">Probable two-component system regulatory protein, luxr family</fullName>
    </submittedName>
</protein>
<organism evidence="10 11">
    <name type="scientific">Xanthomonas albilineans (strain GPE PC73 / CFBP 7063)</name>
    <dbReference type="NCBI Taxonomy" id="380358"/>
    <lineage>
        <taxon>Bacteria</taxon>
        <taxon>Pseudomonadati</taxon>
        <taxon>Pseudomonadota</taxon>
        <taxon>Gammaproteobacteria</taxon>
        <taxon>Lysobacterales</taxon>
        <taxon>Lysobacteraceae</taxon>
        <taxon>Xanthomonas</taxon>
    </lineage>
</organism>
<evidence type="ECO:0000256" key="4">
    <source>
        <dbReference type="ARBA" id="ARBA00023125"/>
    </source>
</evidence>
<dbReference type="Proteomes" id="UP000001890">
    <property type="component" value="Chromosome"/>
</dbReference>
<dbReference type="GO" id="GO:0006355">
    <property type="term" value="P:regulation of DNA-templated transcription"/>
    <property type="evidence" value="ECO:0007669"/>
    <property type="project" value="InterPro"/>
</dbReference>
<keyword evidence="2" id="KW-0902">Two-component regulatory system</keyword>
<evidence type="ECO:0000256" key="3">
    <source>
        <dbReference type="ARBA" id="ARBA00023015"/>
    </source>
</evidence>
<keyword evidence="11" id="KW-1185">Reference proteome</keyword>
<dbReference type="PANTHER" id="PTHR48111:SF59">
    <property type="entry name" value="TRANSCRIPTIONAL REGULATORY PROTEIN BAER"/>
    <property type="match status" value="1"/>
</dbReference>
<dbReference type="GeneID" id="57876858"/>
<sequence length="229" mass="25596">MHAKKILLVEDDADSASILEAYLRRDGFEVAVAEDGQKAVRLHAQWKPDLVLLDIMLPMLSGTEVLSTIRRSGDTPVIMVTAMGDEPEKLGALRYGADDYVVKPYSPKEVVARVYAVLRRTGPARGSEEPLRHDRLSVDTAAVRATVRDDQGRESPLELTPTEFNLLATLMKTPFKAFTRNELLEICLPDSDALERVVDAHVHNLRKKLEQEGIHGLLVTVRAIGYRFR</sequence>
<dbReference type="InterPro" id="IPR001789">
    <property type="entry name" value="Sig_transdc_resp-reg_receiver"/>
</dbReference>
<evidence type="ECO:0000256" key="2">
    <source>
        <dbReference type="ARBA" id="ARBA00023012"/>
    </source>
</evidence>
<dbReference type="AlphaFoldDB" id="D2UAL2"/>
<name>D2UAL2_XANAP</name>
<dbReference type="GO" id="GO:0000976">
    <property type="term" value="F:transcription cis-regulatory region binding"/>
    <property type="evidence" value="ECO:0007669"/>
    <property type="project" value="TreeGrafter"/>
</dbReference>
<reference evidence="10 11" key="1">
    <citation type="journal article" date="2009" name="BMC Genomics">
        <title>The complete genome sequence of Xanthomonas albilineans provides new insights into the reductive genome evolution of the xylem-limited Xanthomonadaceae.</title>
        <authorList>
            <person name="Pieretti I."/>
            <person name="Royer M."/>
            <person name="Barbe V."/>
            <person name="Carrere S."/>
            <person name="Koebnik R."/>
            <person name="Cociancich S."/>
            <person name="Couloux A."/>
            <person name="Darrasse A."/>
            <person name="Gouzy J."/>
            <person name="Jacques M.A."/>
            <person name="Lauber E."/>
            <person name="Manceau C."/>
            <person name="Mangenot S."/>
            <person name="Poussier S."/>
            <person name="Segurens B."/>
            <person name="Szurek B."/>
            <person name="Verdier V."/>
            <person name="Arlat M."/>
            <person name="Rott P."/>
        </authorList>
    </citation>
    <scope>NUCLEOTIDE SEQUENCE [LARGE SCALE GENOMIC DNA]</scope>
    <source>
        <strain evidence="11">GPE PC73 / CFBP 7063</strain>
    </source>
</reference>
<feature type="DNA-binding region" description="OmpR/PhoB-type" evidence="7">
    <location>
        <begin position="128"/>
        <end position="229"/>
    </location>
</feature>
<dbReference type="CDD" id="cd00383">
    <property type="entry name" value="trans_reg_C"/>
    <property type="match status" value="1"/>
</dbReference>
<accession>D2UAL2</accession>
<dbReference type="PATRIC" id="fig|29447.3.peg.1523"/>
<feature type="modified residue" description="4-aspartylphosphate" evidence="6">
    <location>
        <position position="54"/>
    </location>
</feature>
<evidence type="ECO:0000256" key="7">
    <source>
        <dbReference type="PROSITE-ProRule" id="PRU01091"/>
    </source>
</evidence>
<dbReference type="OrthoDB" id="9802426at2"/>
<dbReference type="Gene3D" id="3.40.50.2300">
    <property type="match status" value="1"/>
</dbReference>
<dbReference type="Gene3D" id="6.10.250.690">
    <property type="match status" value="1"/>
</dbReference>
<dbReference type="GO" id="GO:0000156">
    <property type="term" value="F:phosphorelay response regulator activity"/>
    <property type="evidence" value="ECO:0007669"/>
    <property type="project" value="TreeGrafter"/>
</dbReference>
<dbReference type="InterPro" id="IPR036388">
    <property type="entry name" value="WH-like_DNA-bd_sf"/>
</dbReference>
<feature type="domain" description="OmpR/PhoB-type" evidence="9">
    <location>
        <begin position="128"/>
        <end position="229"/>
    </location>
</feature>
<dbReference type="GO" id="GO:0032993">
    <property type="term" value="C:protein-DNA complex"/>
    <property type="evidence" value="ECO:0007669"/>
    <property type="project" value="TreeGrafter"/>
</dbReference>
<dbReference type="GO" id="GO:0005829">
    <property type="term" value="C:cytosol"/>
    <property type="evidence" value="ECO:0007669"/>
    <property type="project" value="TreeGrafter"/>
</dbReference>
<gene>
    <name evidence="10" type="ordered locus">XALc_1554</name>
</gene>
<evidence type="ECO:0000256" key="6">
    <source>
        <dbReference type="PROSITE-ProRule" id="PRU00169"/>
    </source>
</evidence>
<evidence type="ECO:0000313" key="10">
    <source>
        <dbReference type="EMBL" id="CBA16057.1"/>
    </source>
</evidence>
<evidence type="ECO:0000256" key="1">
    <source>
        <dbReference type="ARBA" id="ARBA00022553"/>
    </source>
</evidence>
<dbReference type="eggNOG" id="COG0745">
    <property type="taxonomic scope" value="Bacteria"/>
</dbReference>
<dbReference type="InterPro" id="IPR001867">
    <property type="entry name" value="OmpR/PhoB-type_DNA-bd"/>
</dbReference>
<dbReference type="SUPFAM" id="SSF52172">
    <property type="entry name" value="CheY-like"/>
    <property type="match status" value="1"/>
</dbReference>
<proteinExistence type="predicted"/>
<dbReference type="InterPro" id="IPR039420">
    <property type="entry name" value="WalR-like"/>
</dbReference>
<dbReference type="STRING" id="380358.XALC_1554"/>
<evidence type="ECO:0000259" key="9">
    <source>
        <dbReference type="PROSITE" id="PS51755"/>
    </source>
</evidence>
<dbReference type="EMBL" id="FP565176">
    <property type="protein sequence ID" value="CBA16057.1"/>
    <property type="molecule type" value="Genomic_DNA"/>
</dbReference>
<keyword evidence="4 7" id="KW-0238">DNA-binding</keyword>
<evidence type="ECO:0000313" key="11">
    <source>
        <dbReference type="Proteomes" id="UP000001890"/>
    </source>
</evidence>
<dbReference type="PROSITE" id="PS50110">
    <property type="entry name" value="RESPONSE_REGULATORY"/>
    <property type="match status" value="1"/>
</dbReference>
<dbReference type="InterPro" id="IPR011006">
    <property type="entry name" value="CheY-like_superfamily"/>
</dbReference>
<evidence type="ECO:0000259" key="8">
    <source>
        <dbReference type="PROSITE" id="PS50110"/>
    </source>
</evidence>
<keyword evidence="3" id="KW-0805">Transcription regulation</keyword>
<dbReference type="PROSITE" id="PS51755">
    <property type="entry name" value="OMPR_PHOB"/>
    <property type="match status" value="1"/>
</dbReference>
<feature type="domain" description="Response regulatory" evidence="8">
    <location>
        <begin position="5"/>
        <end position="118"/>
    </location>
</feature>